<protein>
    <submittedName>
        <fullName evidence="2">Uncharacterized protein</fullName>
    </submittedName>
</protein>
<dbReference type="Gramene" id="OBART02G04900.1">
    <property type="protein sequence ID" value="OBART02G04900.1"/>
    <property type="gene ID" value="OBART02G04900"/>
</dbReference>
<sequence length="90" mass="10171">MEENPRNEPTSAPPGAGNMTLYGHTMLYDEHQMIDILHTPAGFEVKNDIIFLNSMIMTSNRFPENYEQMGGETEQGTQVTNRGEISQPLR</sequence>
<dbReference type="PaxDb" id="65489-OBART02G04900.1"/>
<feature type="compositionally biased region" description="Polar residues" evidence="1">
    <location>
        <begin position="74"/>
        <end position="90"/>
    </location>
</feature>
<dbReference type="AlphaFoldDB" id="A0A0D3F133"/>
<dbReference type="Proteomes" id="UP000026960">
    <property type="component" value="Chromosome 2"/>
</dbReference>
<keyword evidence="3" id="KW-1185">Reference proteome</keyword>
<accession>A0A0D3F133</accession>
<evidence type="ECO:0000256" key="1">
    <source>
        <dbReference type="SAM" id="MobiDB-lite"/>
    </source>
</evidence>
<reference evidence="2" key="1">
    <citation type="journal article" date="2009" name="Rice">
        <title>De Novo Next Generation Sequencing of Plant Genomes.</title>
        <authorList>
            <person name="Rounsley S."/>
            <person name="Marri P.R."/>
            <person name="Yu Y."/>
            <person name="He R."/>
            <person name="Sisneros N."/>
            <person name="Goicoechea J.L."/>
            <person name="Lee S.J."/>
            <person name="Angelova A."/>
            <person name="Kudrna D."/>
            <person name="Luo M."/>
            <person name="Affourtit J."/>
            <person name="Desany B."/>
            <person name="Knight J."/>
            <person name="Niazi F."/>
            <person name="Egholm M."/>
            <person name="Wing R.A."/>
        </authorList>
    </citation>
    <scope>NUCLEOTIDE SEQUENCE [LARGE SCALE GENOMIC DNA]</scope>
    <source>
        <strain evidence="2">cv. IRGC 105608</strain>
    </source>
</reference>
<dbReference type="HOGENOM" id="CLU_2444325_0_0_1"/>
<organism evidence="2">
    <name type="scientific">Oryza barthii</name>
    <dbReference type="NCBI Taxonomy" id="65489"/>
    <lineage>
        <taxon>Eukaryota</taxon>
        <taxon>Viridiplantae</taxon>
        <taxon>Streptophyta</taxon>
        <taxon>Embryophyta</taxon>
        <taxon>Tracheophyta</taxon>
        <taxon>Spermatophyta</taxon>
        <taxon>Magnoliopsida</taxon>
        <taxon>Liliopsida</taxon>
        <taxon>Poales</taxon>
        <taxon>Poaceae</taxon>
        <taxon>BOP clade</taxon>
        <taxon>Oryzoideae</taxon>
        <taxon>Oryzeae</taxon>
        <taxon>Oryzinae</taxon>
        <taxon>Oryza</taxon>
    </lineage>
</organism>
<dbReference type="EnsemblPlants" id="OBART02G04900.1">
    <property type="protein sequence ID" value="OBART02G04900.1"/>
    <property type="gene ID" value="OBART02G04900"/>
</dbReference>
<feature type="region of interest" description="Disordered" evidence="1">
    <location>
        <begin position="66"/>
        <end position="90"/>
    </location>
</feature>
<reference evidence="2" key="2">
    <citation type="submission" date="2015-03" db="UniProtKB">
        <authorList>
            <consortium name="EnsemblPlants"/>
        </authorList>
    </citation>
    <scope>IDENTIFICATION</scope>
</reference>
<proteinExistence type="predicted"/>
<name>A0A0D3F133_9ORYZ</name>
<evidence type="ECO:0000313" key="3">
    <source>
        <dbReference type="Proteomes" id="UP000026960"/>
    </source>
</evidence>
<evidence type="ECO:0000313" key="2">
    <source>
        <dbReference type="EnsemblPlants" id="OBART02G04900.1"/>
    </source>
</evidence>